<dbReference type="NCBIfam" id="TIGR00082">
    <property type="entry name" value="rbfA"/>
    <property type="match status" value="1"/>
</dbReference>
<dbReference type="InterPro" id="IPR000238">
    <property type="entry name" value="RbfA"/>
</dbReference>
<comment type="caution">
    <text evidence="3">The sequence shown here is derived from an EMBL/GenBank/DDBJ whole genome shotgun (WGS) entry which is preliminary data.</text>
</comment>
<dbReference type="GO" id="GO:0005829">
    <property type="term" value="C:cytosol"/>
    <property type="evidence" value="ECO:0007669"/>
    <property type="project" value="TreeGrafter"/>
</dbReference>
<dbReference type="GO" id="GO:0043024">
    <property type="term" value="F:ribosomal small subunit binding"/>
    <property type="evidence" value="ECO:0007669"/>
    <property type="project" value="TreeGrafter"/>
</dbReference>
<comment type="subcellular location">
    <subcellularLocation>
        <location evidence="2">Cytoplasm</location>
    </subcellularLocation>
</comment>
<dbReference type="SUPFAM" id="SSF89919">
    <property type="entry name" value="Ribosome-binding factor A, RbfA"/>
    <property type="match status" value="1"/>
</dbReference>
<dbReference type="Proteomes" id="UP000324143">
    <property type="component" value="Unassembled WGS sequence"/>
</dbReference>
<keyword evidence="1 2" id="KW-0690">Ribosome biogenesis</keyword>
<sequence length="123" mass="14886">MTNRRMRRVNKHVQEALGRIINEEYDYSKTGLITVNKVEVSRDLRHAKVYVSILLEDEQDFNREDVIDMLDREEYHIKDILKNRITLKYLPELHFILDESLEKAEKIYDIIEKHNKDKKNDNE</sequence>
<comment type="similarity">
    <text evidence="2">Belongs to the RbfA family.</text>
</comment>
<protein>
    <recommendedName>
        <fullName evidence="2">Ribosome-binding factor A</fullName>
    </recommendedName>
</protein>
<evidence type="ECO:0000256" key="2">
    <source>
        <dbReference type="HAMAP-Rule" id="MF_00003"/>
    </source>
</evidence>
<dbReference type="InterPro" id="IPR015946">
    <property type="entry name" value="KH_dom-like_a/b"/>
</dbReference>
<evidence type="ECO:0000256" key="1">
    <source>
        <dbReference type="ARBA" id="ARBA00022517"/>
    </source>
</evidence>
<accession>A0A5D0MHW1</accession>
<proteinExistence type="inferred from homology"/>
<dbReference type="HAMAP" id="MF_00003">
    <property type="entry name" value="RbfA"/>
    <property type="match status" value="1"/>
</dbReference>
<dbReference type="Pfam" id="PF02033">
    <property type="entry name" value="RBFA"/>
    <property type="match status" value="1"/>
</dbReference>
<dbReference type="PANTHER" id="PTHR33515">
    <property type="entry name" value="RIBOSOME-BINDING FACTOR A, CHLOROPLASTIC-RELATED"/>
    <property type="match status" value="1"/>
</dbReference>
<dbReference type="AlphaFoldDB" id="A0A5D0MHW1"/>
<evidence type="ECO:0000313" key="3">
    <source>
        <dbReference type="EMBL" id="TYB31982.1"/>
    </source>
</evidence>
<keyword evidence="4" id="KW-1185">Reference proteome</keyword>
<organism evidence="3 4">
    <name type="scientific">Candidatus Mcinerneyibacterium aminivorans</name>
    <dbReference type="NCBI Taxonomy" id="2703815"/>
    <lineage>
        <taxon>Bacteria</taxon>
        <taxon>Candidatus Macinerneyibacteriota</taxon>
        <taxon>Candidatus Mcinerneyibacteria</taxon>
        <taxon>Candidatus Mcinerneyibacteriales</taxon>
        <taxon>Candidatus Mcinerneyibacteriaceae</taxon>
        <taxon>Candidatus Mcinerneyibacterium</taxon>
    </lineage>
</organism>
<reference evidence="3" key="1">
    <citation type="submission" date="2019-08" db="EMBL/GenBank/DDBJ databases">
        <title>Genomic characterization of a novel candidate phylum (ARYD3) from a high temperature, high salinity tertiary oil reservoir in north central Oklahoma, USA.</title>
        <authorList>
            <person name="Youssef N.H."/>
            <person name="Yadav A."/>
            <person name="Elshahed M.S."/>
        </authorList>
    </citation>
    <scope>NUCLEOTIDE SEQUENCE [LARGE SCALE GENOMIC DNA]</scope>
    <source>
        <strain evidence="3">ARYD3</strain>
    </source>
</reference>
<evidence type="ECO:0000313" key="4">
    <source>
        <dbReference type="Proteomes" id="UP000324143"/>
    </source>
</evidence>
<dbReference type="EMBL" id="VSIX01000012">
    <property type="protein sequence ID" value="TYB31982.1"/>
    <property type="molecule type" value="Genomic_DNA"/>
</dbReference>
<keyword evidence="2" id="KW-0963">Cytoplasm</keyword>
<gene>
    <name evidence="2 3" type="primary">rbfA</name>
    <name evidence="3" type="ORF">FXF47_01190</name>
</gene>
<dbReference type="PANTHER" id="PTHR33515:SF1">
    <property type="entry name" value="RIBOSOME-BINDING FACTOR A, CHLOROPLASTIC-RELATED"/>
    <property type="match status" value="1"/>
</dbReference>
<dbReference type="GO" id="GO:0030490">
    <property type="term" value="P:maturation of SSU-rRNA"/>
    <property type="evidence" value="ECO:0007669"/>
    <property type="project" value="UniProtKB-UniRule"/>
</dbReference>
<comment type="subunit">
    <text evidence="2">Monomer. Binds 30S ribosomal subunits, but not 50S ribosomal subunits or 70S ribosomes.</text>
</comment>
<dbReference type="Gene3D" id="3.30.300.20">
    <property type="match status" value="1"/>
</dbReference>
<dbReference type="InterPro" id="IPR023799">
    <property type="entry name" value="RbfA_dom_sf"/>
</dbReference>
<comment type="function">
    <text evidence="2">One of several proteins that assist in the late maturation steps of the functional core of the 30S ribosomal subunit. Associates with free 30S ribosomal subunits (but not with 30S subunits that are part of 70S ribosomes or polysomes). Required for efficient processing of 16S rRNA. May interact with the 5'-terminal helix region of 16S rRNA.</text>
</comment>
<name>A0A5D0MHW1_9BACT</name>